<dbReference type="InterPro" id="IPR008030">
    <property type="entry name" value="NmrA-like"/>
</dbReference>
<dbReference type="EMBL" id="BAAARV010000056">
    <property type="protein sequence ID" value="GAA2363000.1"/>
    <property type="molecule type" value="Genomic_DNA"/>
</dbReference>
<gene>
    <name evidence="4" type="ORF">GCM10010170_059550</name>
</gene>
<dbReference type="RefSeq" id="WP_344615858.1">
    <property type="nucleotide sequence ID" value="NZ_BAAARV010000056.1"/>
</dbReference>
<evidence type="ECO:0000313" key="5">
    <source>
        <dbReference type="Proteomes" id="UP001501444"/>
    </source>
</evidence>
<keyword evidence="5" id="KW-1185">Reference proteome</keyword>
<proteinExistence type="inferred from homology"/>
<dbReference type="Pfam" id="PF05368">
    <property type="entry name" value="NmrA"/>
    <property type="match status" value="1"/>
</dbReference>
<dbReference type="Gene3D" id="3.90.25.10">
    <property type="entry name" value="UDP-galactose 4-epimerase, domain 1"/>
    <property type="match status" value="1"/>
</dbReference>
<protein>
    <submittedName>
        <fullName evidence="4">NmrA/HSCARG family protein</fullName>
    </submittedName>
</protein>
<dbReference type="InterPro" id="IPR036291">
    <property type="entry name" value="NAD(P)-bd_dom_sf"/>
</dbReference>
<keyword evidence="2" id="KW-0521">NADP</keyword>
<dbReference type="Gene3D" id="3.40.50.720">
    <property type="entry name" value="NAD(P)-binding Rossmann-like Domain"/>
    <property type="match status" value="1"/>
</dbReference>
<sequence>MLLVTAANGNQGKLLVPKLLAAGHAVRACVRSEASAARLRAIGVADVVVGDLADPAVARAAVRGAGMVYHVGPTIHPSERAMGLAVVDACRAEGVRHMVFSSVLHAITTDLVQHEIKRDVEEHLLSSGLEFTILQPANYMLPLKLRPVFERGVFELSWSLERRQSLVDLDDVTDVVAAVFADPARHAGATYELVGPGRYTAHELGAIIARVLGRPIEVRRIDADTYLKAWVGDADPGEVTHQLRVLRAITARYSSHDFVGNPNVLTWLLGRPPTTFEAFVRRELSRVRRDAQRPDEIGVTSRFNDLMRG</sequence>
<reference evidence="4 5" key="1">
    <citation type="journal article" date="2019" name="Int. J. Syst. Evol. Microbiol.">
        <title>The Global Catalogue of Microorganisms (GCM) 10K type strain sequencing project: providing services to taxonomists for standard genome sequencing and annotation.</title>
        <authorList>
            <consortium name="The Broad Institute Genomics Platform"/>
            <consortium name="The Broad Institute Genome Sequencing Center for Infectious Disease"/>
            <person name="Wu L."/>
            <person name="Ma J."/>
        </authorList>
    </citation>
    <scope>NUCLEOTIDE SEQUENCE [LARGE SCALE GENOMIC DNA]</scope>
    <source>
        <strain evidence="4 5">JCM 3272</strain>
    </source>
</reference>
<feature type="domain" description="NmrA-like" evidence="3">
    <location>
        <begin position="2"/>
        <end position="228"/>
    </location>
</feature>
<dbReference type="InterPro" id="IPR051164">
    <property type="entry name" value="NmrA-like_oxidored"/>
</dbReference>
<comment type="caution">
    <text evidence="4">The sequence shown here is derived from an EMBL/GenBank/DDBJ whole genome shotgun (WGS) entry which is preliminary data.</text>
</comment>
<evidence type="ECO:0000259" key="3">
    <source>
        <dbReference type="Pfam" id="PF05368"/>
    </source>
</evidence>
<dbReference type="PANTHER" id="PTHR42748">
    <property type="entry name" value="NITROGEN METABOLITE REPRESSION PROTEIN NMRA FAMILY MEMBER"/>
    <property type="match status" value="1"/>
</dbReference>
<evidence type="ECO:0000256" key="1">
    <source>
        <dbReference type="ARBA" id="ARBA00006328"/>
    </source>
</evidence>
<evidence type="ECO:0000256" key="2">
    <source>
        <dbReference type="ARBA" id="ARBA00022857"/>
    </source>
</evidence>
<dbReference type="Proteomes" id="UP001501444">
    <property type="component" value="Unassembled WGS sequence"/>
</dbReference>
<dbReference type="PANTHER" id="PTHR42748:SF7">
    <property type="entry name" value="NMRA LIKE REDOX SENSOR 1-RELATED"/>
    <property type="match status" value="1"/>
</dbReference>
<name>A0ABN3GWK3_9ACTN</name>
<accession>A0ABN3GWK3</accession>
<evidence type="ECO:0000313" key="4">
    <source>
        <dbReference type="EMBL" id="GAA2363000.1"/>
    </source>
</evidence>
<dbReference type="SUPFAM" id="SSF51735">
    <property type="entry name" value="NAD(P)-binding Rossmann-fold domains"/>
    <property type="match status" value="1"/>
</dbReference>
<comment type="similarity">
    <text evidence="1">Belongs to the NmrA-type oxidoreductase family.</text>
</comment>
<organism evidence="4 5">
    <name type="scientific">Dactylosporangium salmoneum</name>
    <dbReference type="NCBI Taxonomy" id="53361"/>
    <lineage>
        <taxon>Bacteria</taxon>
        <taxon>Bacillati</taxon>
        <taxon>Actinomycetota</taxon>
        <taxon>Actinomycetes</taxon>
        <taxon>Micromonosporales</taxon>
        <taxon>Micromonosporaceae</taxon>
        <taxon>Dactylosporangium</taxon>
    </lineage>
</organism>